<organism evidence="4 5">
    <name type="scientific">Glonium stellatum</name>
    <dbReference type="NCBI Taxonomy" id="574774"/>
    <lineage>
        <taxon>Eukaryota</taxon>
        <taxon>Fungi</taxon>
        <taxon>Dikarya</taxon>
        <taxon>Ascomycota</taxon>
        <taxon>Pezizomycotina</taxon>
        <taxon>Dothideomycetes</taxon>
        <taxon>Pleosporomycetidae</taxon>
        <taxon>Gloniales</taxon>
        <taxon>Gloniaceae</taxon>
        <taxon>Glonium</taxon>
    </lineage>
</organism>
<dbReference type="Pfam" id="PF24808">
    <property type="entry name" value="DUF7707"/>
    <property type="match status" value="1"/>
</dbReference>
<name>A0A8E2JPQ9_9PEZI</name>
<accession>A0A8E2JPQ9</accession>
<dbReference type="PANTHER" id="PTHR38118:SF2">
    <property type="entry name" value="CDP-ALCOHOL PHOSPHATIDYLTRANSFERASE PROTEIN"/>
    <property type="match status" value="1"/>
</dbReference>
<evidence type="ECO:0000313" key="4">
    <source>
        <dbReference type="EMBL" id="OCL04968.1"/>
    </source>
</evidence>
<dbReference type="OrthoDB" id="2121879at2759"/>
<dbReference type="InterPro" id="IPR056124">
    <property type="entry name" value="DUF7707"/>
</dbReference>
<feature type="compositionally biased region" description="Low complexity" evidence="1">
    <location>
        <begin position="131"/>
        <end position="158"/>
    </location>
</feature>
<evidence type="ECO:0000313" key="5">
    <source>
        <dbReference type="Proteomes" id="UP000250140"/>
    </source>
</evidence>
<feature type="signal peptide" evidence="2">
    <location>
        <begin position="1"/>
        <end position="19"/>
    </location>
</feature>
<dbReference type="AlphaFoldDB" id="A0A8E2JPQ9"/>
<reference evidence="4 5" key="1">
    <citation type="journal article" date="2016" name="Nat. Commun.">
        <title>Ectomycorrhizal ecology is imprinted in the genome of the dominant symbiotic fungus Cenococcum geophilum.</title>
        <authorList>
            <consortium name="DOE Joint Genome Institute"/>
            <person name="Peter M."/>
            <person name="Kohler A."/>
            <person name="Ohm R.A."/>
            <person name="Kuo A."/>
            <person name="Krutzmann J."/>
            <person name="Morin E."/>
            <person name="Arend M."/>
            <person name="Barry K.W."/>
            <person name="Binder M."/>
            <person name="Choi C."/>
            <person name="Clum A."/>
            <person name="Copeland A."/>
            <person name="Grisel N."/>
            <person name="Haridas S."/>
            <person name="Kipfer T."/>
            <person name="LaButti K."/>
            <person name="Lindquist E."/>
            <person name="Lipzen A."/>
            <person name="Maire R."/>
            <person name="Meier B."/>
            <person name="Mihaltcheva S."/>
            <person name="Molinier V."/>
            <person name="Murat C."/>
            <person name="Poggeler S."/>
            <person name="Quandt C.A."/>
            <person name="Sperisen C."/>
            <person name="Tritt A."/>
            <person name="Tisserant E."/>
            <person name="Crous P.W."/>
            <person name="Henrissat B."/>
            <person name="Nehls U."/>
            <person name="Egli S."/>
            <person name="Spatafora J.W."/>
            <person name="Grigoriev I.V."/>
            <person name="Martin F.M."/>
        </authorList>
    </citation>
    <scope>NUCLEOTIDE SEQUENCE [LARGE SCALE GENOMIC DNA]</scope>
    <source>
        <strain evidence="4 5">CBS 207.34</strain>
    </source>
</reference>
<keyword evidence="2" id="KW-0732">Signal</keyword>
<protein>
    <recommendedName>
        <fullName evidence="3">DUF7707 domain-containing protein</fullName>
    </recommendedName>
</protein>
<gene>
    <name evidence="4" type="ORF">AOQ84DRAFT_345413</name>
</gene>
<dbReference type="Proteomes" id="UP000250140">
    <property type="component" value="Unassembled WGS sequence"/>
</dbReference>
<evidence type="ECO:0000259" key="3">
    <source>
        <dbReference type="Pfam" id="PF24808"/>
    </source>
</evidence>
<sequence>MFYSTLLLAATAFTGLVAAQNFSQCCTLPTLPPIATRQTWCRAEQNTCPELCGGIGKLAQNGNLCDSNALTYTCQCSDGTSPNISDYQQSLPALMCEQWKTDCVANSPNDLTGQTACLSVVCGNKTTDDLSSSSSSAPSATAAPSSTSGGNPSATVASATSSSSKAAATALALAKEFGTPALAMGIAAAFGLAL</sequence>
<evidence type="ECO:0000256" key="2">
    <source>
        <dbReference type="SAM" id="SignalP"/>
    </source>
</evidence>
<feature type="chain" id="PRO_5034740196" description="DUF7707 domain-containing protein" evidence="2">
    <location>
        <begin position="20"/>
        <end position="194"/>
    </location>
</feature>
<keyword evidence="5" id="KW-1185">Reference proteome</keyword>
<dbReference type="PANTHER" id="PTHR38118">
    <property type="entry name" value="ANCHORED CELL WALL PROTEIN 11-RELATED"/>
    <property type="match status" value="1"/>
</dbReference>
<feature type="domain" description="DUF7707" evidence="3">
    <location>
        <begin position="34"/>
        <end position="125"/>
    </location>
</feature>
<evidence type="ECO:0000256" key="1">
    <source>
        <dbReference type="SAM" id="MobiDB-lite"/>
    </source>
</evidence>
<feature type="region of interest" description="Disordered" evidence="1">
    <location>
        <begin position="129"/>
        <end position="158"/>
    </location>
</feature>
<proteinExistence type="predicted"/>
<dbReference type="EMBL" id="KV750393">
    <property type="protein sequence ID" value="OCL04968.1"/>
    <property type="molecule type" value="Genomic_DNA"/>
</dbReference>